<dbReference type="Gene3D" id="3.90.580.10">
    <property type="entry name" value="Zinc finger, CHC2-type domain"/>
    <property type="match status" value="1"/>
</dbReference>
<dbReference type="AlphaFoldDB" id="A0A1T4RC47"/>
<dbReference type="Pfam" id="PF01807">
    <property type="entry name" value="Zn_ribbon_DnaG"/>
    <property type="match status" value="1"/>
</dbReference>
<accession>A0A1T4RC47</accession>
<dbReference type="Proteomes" id="UP000190367">
    <property type="component" value="Unassembled WGS sequence"/>
</dbReference>
<dbReference type="EMBL" id="FUWZ01000002">
    <property type="protein sequence ID" value="SKA13543.1"/>
    <property type="molecule type" value="Genomic_DNA"/>
</dbReference>
<dbReference type="GO" id="GO:0003899">
    <property type="term" value="F:DNA-directed RNA polymerase activity"/>
    <property type="evidence" value="ECO:0007669"/>
    <property type="project" value="InterPro"/>
</dbReference>
<dbReference type="GO" id="GO:0006260">
    <property type="term" value="P:DNA replication"/>
    <property type="evidence" value="ECO:0007669"/>
    <property type="project" value="InterPro"/>
</dbReference>
<reference evidence="4" key="1">
    <citation type="submission" date="2017-02" db="EMBL/GenBank/DDBJ databases">
        <authorList>
            <person name="Varghese N."/>
            <person name="Submissions S."/>
        </authorList>
    </citation>
    <scope>NUCLEOTIDE SEQUENCE [LARGE SCALE GENOMIC DNA]</scope>
    <source>
        <strain evidence="4">DSM 22224</strain>
    </source>
</reference>
<feature type="region of interest" description="Disordered" evidence="1">
    <location>
        <begin position="308"/>
        <end position="330"/>
    </location>
</feature>
<sequence length="330" mass="37264">MSRITIAAAKQLDLVDYLASLGFQPEKVRNQDYWYRSPLREEKTASFKVNRTKRLWYDHGTGQGGTIIDFGMAYFRCDLREFLKRLDQGFSFHLPLQSAVPFTPAASQPSDTPAGEKKKLVVLAAGPLVSPVLTSYLASRTIPLSIAAVYCREVTFELSGKCFFAIGFKNDLGGFELRNAHFKGSSAPKASTFFDQGYNELAVFEGFFNFLSFLTLNQYRALGLCNFLVLNSLTFFQKNIPLMEQHKGITLYLDRDTAGIQCTQQAMKLGPQFHDGSQLYAESKDLNDWLIQNFSKLKQEHFSLRQAGKMLRGSDQPPPGTRQTSKRNRL</sequence>
<proteinExistence type="predicted"/>
<organism evidence="3 4">
    <name type="scientific">Chitinophaga eiseniae</name>
    <dbReference type="NCBI Taxonomy" id="634771"/>
    <lineage>
        <taxon>Bacteria</taxon>
        <taxon>Pseudomonadati</taxon>
        <taxon>Bacteroidota</taxon>
        <taxon>Chitinophagia</taxon>
        <taxon>Chitinophagales</taxon>
        <taxon>Chitinophagaceae</taxon>
        <taxon>Chitinophaga</taxon>
    </lineage>
</organism>
<dbReference type="RefSeq" id="WP_078669511.1">
    <property type="nucleotide sequence ID" value="NZ_FUWZ01000002.1"/>
</dbReference>
<evidence type="ECO:0000313" key="3">
    <source>
        <dbReference type="EMBL" id="SKA13543.1"/>
    </source>
</evidence>
<name>A0A1T4RC47_9BACT</name>
<evidence type="ECO:0000313" key="4">
    <source>
        <dbReference type="Proteomes" id="UP000190367"/>
    </source>
</evidence>
<evidence type="ECO:0000256" key="1">
    <source>
        <dbReference type="SAM" id="MobiDB-lite"/>
    </source>
</evidence>
<dbReference type="GO" id="GO:0003677">
    <property type="term" value="F:DNA binding"/>
    <property type="evidence" value="ECO:0007669"/>
    <property type="project" value="InterPro"/>
</dbReference>
<dbReference type="STRING" id="634771.SAMN04488128_1021020"/>
<dbReference type="SUPFAM" id="SSF57783">
    <property type="entry name" value="Zinc beta-ribbon"/>
    <property type="match status" value="1"/>
</dbReference>
<dbReference type="Pfam" id="PF13155">
    <property type="entry name" value="Toprim_2"/>
    <property type="match status" value="1"/>
</dbReference>
<feature type="domain" description="Zinc finger CHC2-type" evidence="2">
    <location>
        <begin position="29"/>
        <end position="94"/>
    </location>
</feature>
<gene>
    <name evidence="3" type="ORF">SAMN04488128_1021020</name>
</gene>
<keyword evidence="4" id="KW-1185">Reference proteome</keyword>
<dbReference type="Gene3D" id="3.40.1360.10">
    <property type="match status" value="1"/>
</dbReference>
<protein>
    <submittedName>
        <fullName evidence="3">CHC2 zinc finger</fullName>
    </submittedName>
</protein>
<evidence type="ECO:0000259" key="2">
    <source>
        <dbReference type="Pfam" id="PF01807"/>
    </source>
</evidence>
<dbReference type="OrthoDB" id="8536512at2"/>
<dbReference type="InterPro" id="IPR002694">
    <property type="entry name" value="Znf_CHC2"/>
</dbReference>
<dbReference type="InterPro" id="IPR036977">
    <property type="entry name" value="DNA_primase_Znf_CHC2"/>
</dbReference>
<dbReference type="GO" id="GO:0008270">
    <property type="term" value="F:zinc ion binding"/>
    <property type="evidence" value="ECO:0007669"/>
    <property type="project" value="InterPro"/>
</dbReference>